<dbReference type="InterPro" id="IPR011256">
    <property type="entry name" value="Reg_factor_effector_dom_sf"/>
</dbReference>
<keyword evidence="3" id="KW-1185">Reference proteome</keyword>
<reference evidence="3" key="1">
    <citation type="journal article" date="2019" name="Int. J. Syst. Evol. Microbiol.">
        <title>The Global Catalogue of Microorganisms (GCM) 10K type strain sequencing project: providing services to taxonomists for standard genome sequencing and annotation.</title>
        <authorList>
            <consortium name="The Broad Institute Genomics Platform"/>
            <consortium name="The Broad Institute Genome Sequencing Center for Infectious Disease"/>
            <person name="Wu L."/>
            <person name="Ma J."/>
        </authorList>
    </citation>
    <scope>NUCLEOTIDE SEQUENCE [LARGE SCALE GENOMIC DNA]</scope>
    <source>
        <strain evidence="3">CCUG 60742</strain>
    </source>
</reference>
<keyword evidence="1" id="KW-1133">Transmembrane helix</keyword>
<evidence type="ECO:0000313" key="3">
    <source>
        <dbReference type="Proteomes" id="UP001597073"/>
    </source>
</evidence>
<evidence type="ECO:0000256" key="1">
    <source>
        <dbReference type="SAM" id="Phobius"/>
    </source>
</evidence>
<feature type="transmembrane region" description="Helical" evidence="1">
    <location>
        <begin position="5"/>
        <end position="23"/>
    </location>
</feature>
<proteinExistence type="predicted"/>
<evidence type="ECO:0008006" key="4">
    <source>
        <dbReference type="Google" id="ProtNLM"/>
    </source>
</evidence>
<keyword evidence="1" id="KW-0812">Transmembrane</keyword>
<sequence length="311" mass="34808">MKKPALIFFGILLVILIGIYFIIPQKIVTTHNVEVGTIDLNVAKFLVYKKTWSKWWPGQHNSSQPDLYTYNGIEFLLQKNTNAQIDVVIDPKGINLPGTITYLATSDDVCKVTWVTETLSQLNPVSRVTEYLKIKSATKNIDAILARFKSFMQQDSNIYGITVVAEKIKFPIVVAKTTNTSTYPTVKTVYSLIADLKKQVQQQQALELDSPMLNIHQMEKGFQVMVAIPINKLITPAKGSVINKLPKGGNLLSARVKGGFKTVNDAFTQLKNFQTDKGLKSPAMPYASLLTNRLAEPDSGKWITKIYYPSY</sequence>
<accession>A0ABW2ZD48</accession>
<name>A0ABW2ZD48_9SPHI</name>
<protein>
    <recommendedName>
        <fullName evidence="4">GyrI-like small molecule binding domain-containing protein</fullName>
    </recommendedName>
</protein>
<keyword evidence="1" id="KW-0472">Membrane</keyword>
<organism evidence="2 3">
    <name type="scientific">Mucilaginibacter lutimaris</name>
    <dbReference type="NCBI Taxonomy" id="931629"/>
    <lineage>
        <taxon>Bacteria</taxon>
        <taxon>Pseudomonadati</taxon>
        <taxon>Bacteroidota</taxon>
        <taxon>Sphingobacteriia</taxon>
        <taxon>Sphingobacteriales</taxon>
        <taxon>Sphingobacteriaceae</taxon>
        <taxon>Mucilaginibacter</taxon>
    </lineage>
</organism>
<dbReference type="RefSeq" id="WP_377138986.1">
    <property type="nucleotide sequence ID" value="NZ_JBHTIA010000003.1"/>
</dbReference>
<dbReference type="Gene3D" id="3.20.80.10">
    <property type="entry name" value="Regulatory factor, effector binding domain"/>
    <property type="match status" value="1"/>
</dbReference>
<comment type="caution">
    <text evidence="2">The sequence shown here is derived from an EMBL/GenBank/DDBJ whole genome shotgun (WGS) entry which is preliminary data.</text>
</comment>
<dbReference type="Proteomes" id="UP001597073">
    <property type="component" value="Unassembled WGS sequence"/>
</dbReference>
<evidence type="ECO:0000313" key="2">
    <source>
        <dbReference type="EMBL" id="MFD0764104.1"/>
    </source>
</evidence>
<gene>
    <name evidence="2" type="ORF">ACFQZI_04530</name>
</gene>
<dbReference type="EMBL" id="JBHTIA010000003">
    <property type="protein sequence ID" value="MFD0764104.1"/>
    <property type="molecule type" value="Genomic_DNA"/>
</dbReference>